<dbReference type="OrthoDB" id="9815229at2"/>
<keyword evidence="4" id="KW-1185">Reference proteome</keyword>
<protein>
    <submittedName>
        <fullName evidence="3">Predicted Peptidoglycan domain-containing protein</fullName>
    </submittedName>
</protein>
<gene>
    <name evidence="3" type="ORF">SAMN06295920_103328</name>
</gene>
<feature type="domain" description="TtsA-like Glycoside hydrolase family 108" evidence="1">
    <location>
        <begin position="10"/>
        <end position="109"/>
    </location>
</feature>
<dbReference type="InterPro" id="IPR008565">
    <property type="entry name" value="TtsA-like_GH18_dom"/>
</dbReference>
<evidence type="ECO:0000259" key="1">
    <source>
        <dbReference type="Pfam" id="PF05838"/>
    </source>
</evidence>
<dbReference type="SUPFAM" id="SSF53955">
    <property type="entry name" value="Lysozyme-like"/>
    <property type="match status" value="1"/>
</dbReference>
<sequence length="200" mass="22285">MMNVDQFVADYIRRWEGGMSRHPNDAGNWSTGQKGVGVLLGSNYGVTGRTLAAYRGIRVETLTMADIERLPFAEACAVAKKLFYSDVGLDRLAWSRVTASLLDFGWGAGPVPAIKRMQDLLDCGIDGKIGVGGETAKAFAKRLGRGEEFLAGAWWAMREEYYEDLVLRRPSDAMYLKGWDNRSDYFTPGHSEGWWVRFGA</sequence>
<proteinExistence type="predicted"/>
<dbReference type="Proteomes" id="UP000189818">
    <property type="component" value="Unassembled WGS sequence"/>
</dbReference>
<dbReference type="RefSeq" id="WP_079647662.1">
    <property type="nucleotide sequence ID" value="NZ_FUYM01000003.1"/>
</dbReference>
<dbReference type="InterPro" id="IPR018537">
    <property type="entry name" value="Peptidoglycan-bd_3"/>
</dbReference>
<evidence type="ECO:0000259" key="2">
    <source>
        <dbReference type="Pfam" id="PF09374"/>
    </source>
</evidence>
<name>A0A1T5BWC4_9SPHN</name>
<dbReference type="Pfam" id="PF05838">
    <property type="entry name" value="Glyco_hydro_108"/>
    <property type="match status" value="1"/>
</dbReference>
<dbReference type="Gene3D" id="1.20.141.10">
    <property type="entry name" value="Chitosanase, subunit A, domain 1"/>
    <property type="match status" value="1"/>
</dbReference>
<evidence type="ECO:0000313" key="3">
    <source>
        <dbReference type="EMBL" id="SKB51399.1"/>
    </source>
</evidence>
<reference evidence="4" key="1">
    <citation type="submission" date="2017-02" db="EMBL/GenBank/DDBJ databases">
        <authorList>
            <person name="Varghese N."/>
            <person name="Submissions S."/>
        </authorList>
    </citation>
    <scope>NUCLEOTIDE SEQUENCE [LARGE SCALE GENOMIC DNA]</scope>
    <source>
        <strain evidence="4">UM2</strain>
    </source>
</reference>
<evidence type="ECO:0000313" key="4">
    <source>
        <dbReference type="Proteomes" id="UP000189818"/>
    </source>
</evidence>
<dbReference type="STRING" id="439228.SAMN06295920_103328"/>
<dbReference type="InterPro" id="IPR023346">
    <property type="entry name" value="Lysozyme-like_dom_sf"/>
</dbReference>
<organism evidence="3 4">
    <name type="scientific">Rhizorhabdus histidinilytica</name>
    <dbReference type="NCBI Taxonomy" id="439228"/>
    <lineage>
        <taxon>Bacteria</taxon>
        <taxon>Pseudomonadati</taxon>
        <taxon>Pseudomonadota</taxon>
        <taxon>Alphaproteobacteria</taxon>
        <taxon>Sphingomonadales</taxon>
        <taxon>Sphingomonadaceae</taxon>
        <taxon>Rhizorhabdus</taxon>
    </lineage>
</organism>
<dbReference type="AlphaFoldDB" id="A0A1T5BWC4"/>
<dbReference type="Pfam" id="PF09374">
    <property type="entry name" value="PG_binding_3"/>
    <property type="match status" value="1"/>
</dbReference>
<dbReference type="EMBL" id="FUYM01000003">
    <property type="protein sequence ID" value="SKB51399.1"/>
    <property type="molecule type" value="Genomic_DNA"/>
</dbReference>
<feature type="domain" description="Peptidoglycan binding" evidence="2">
    <location>
        <begin position="120"/>
        <end position="182"/>
    </location>
</feature>
<accession>A0A1T5BWC4</accession>